<evidence type="ECO:0000313" key="2">
    <source>
        <dbReference type="EMBL" id="SFI67942.1"/>
    </source>
</evidence>
<dbReference type="InterPro" id="IPR002559">
    <property type="entry name" value="Transposase_11"/>
</dbReference>
<reference evidence="2 3" key="1">
    <citation type="submission" date="2016-10" db="EMBL/GenBank/DDBJ databases">
        <authorList>
            <person name="de Groot N.N."/>
        </authorList>
    </citation>
    <scope>NUCLEOTIDE SEQUENCE [LARGE SCALE GENOMIC DNA]</scope>
    <source>
        <strain evidence="2 3">CGMCC 1.11156</strain>
    </source>
</reference>
<sequence>IPPRTSDAEMLTLAVMQALLGYTSETRFLRYARKNLLGMFPNLPLQSGYNKRLRKLATTMTWLISELGRQTSIANDDVWVVDSAPVECARSRETVKRSDLAGWAEYGYCASHSRFFWGLRLHLVCTLQGLPVGWALTGAKADEREVLNAILDATPHLGAGTRQIVIADKAYYGRGFEAGLDLAGIELLRPSRKGESPRPGQRFFKPLRQVIESVNATFKGQLDLERHGGKTVAGVCARIAQRVLALTAAIWHNDALNLSVRRSLIAYDH</sequence>
<dbReference type="RefSeq" id="WP_218153744.1">
    <property type="nucleotide sequence ID" value="NZ_FOQG01000011.1"/>
</dbReference>
<proteinExistence type="predicted"/>
<dbReference type="GO" id="GO:0006313">
    <property type="term" value="P:DNA transposition"/>
    <property type="evidence" value="ECO:0007669"/>
    <property type="project" value="InterPro"/>
</dbReference>
<organism evidence="2 3">
    <name type="scientific">Nocardioides psychrotolerans</name>
    <dbReference type="NCBI Taxonomy" id="1005945"/>
    <lineage>
        <taxon>Bacteria</taxon>
        <taxon>Bacillati</taxon>
        <taxon>Actinomycetota</taxon>
        <taxon>Actinomycetes</taxon>
        <taxon>Propionibacteriales</taxon>
        <taxon>Nocardioidaceae</taxon>
        <taxon>Nocardioides</taxon>
    </lineage>
</organism>
<dbReference type="Proteomes" id="UP000198649">
    <property type="component" value="Unassembled WGS sequence"/>
</dbReference>
<evidence type="ECO:0000313" key="3">
    <source>
        <dbReference type="Proteomes" id="UP000198649"/>
    </source>
</evidence>
<dbReference type="AlphaFoldDB" id="A0A1I3K653"/>
<accession>A0A1I3K653</accession>
<dbReference type="Pfam" id="PF01609">
    <property type="entry name" value="DDE_Tnp_1"/>
    <property type="match status" value="1"/>
</dbReference>
<feature type="domain" description="Transposase IS4-like" evidence="1">
    <location>
        <begin position="77"/>
        <end position="246"/>
    </location>
</feature>
<dbReference type="NCBIfam" id="NF033520">
    <property type="entry name" value="transpos_IS982"/>
    <property type="match status" value="1"/>
</dbReference>
<evidence type="ECO:0000259" key="1">
    <source>
        <dbReference type="Pfam" id="PF01609"/>
    </source>
</evidence>
<feature type="non-terminal residue" evidence="2">
    <location>
        <position position="1"/>
    </location>
</feature>
<protein>
    <submittedName>
        <fullName evidence="2">Transposase DDE domain-containing protein</fullName>
    </submittedName>
</protein>
<keyword evidence="3" id="KW-1185">Reference proteome</keyword>
<dbReference type="GO" id="GO:0004803">
    <property type="term" value="F:transposase activity"/>
    <property type="evidence" value="ECO:0007669"/>
    <property type="project" value="InterPro"/>
</dbReference>
<gene>
    <name evidence="2" type="ORF">SAMN05216561_111147</name>
</gene>
<dbReference type="GO" id="GO:0003677">
    <property type="term" value="F:DNA binding"/>
    <property type="evidence" value="ECO:0007669"/>
    <property type="project" value="InterPro"/>
</dbReference>
<name>A0A1I3K653_9ACTN</name>
<dbReference type="EMBL" id="FOQG01000011">
    <property type="protein sequence ID" value="SFI67942.1"/>
    <property type="molecule type" value="Genomic_DNA"/>
</dbReference>